<accession>A0AAE1H1W4</accession>
<reference evidence="1" key="1">
    <citation type="submission" date="2021-07" db="EMBL/GenBank/DDBJ databases">
        <authorList>
            <person name="Catto M.A."/>
            <person name="Jacobson A."/>
            <person name="Kennedy G."/>
            <person name="Labadie P."/>
            <person name="Hunt B.G."/>
            <person name="Srinivasan R."/>
        </authorList>
    </citation>
    <scope>NUCLEOTIDE SEQUENCE</scope>
    <source>
        <strain evidence="1">PL_HMW_Pooled</strain>
        <tissue evidence="1">Head</tissue>
    </source>
</reference>
<gene>
    <name evidence="1" type="ORF">KUF71_022452</name>
</gene>
<dbReference type="Proteomes" id="UP001219518">
    <property type="component" value="Unassembled WGS sequence"/>
</dbReference>
<evidence type="ECO:0000313" key="1">
    <source>
        <dbReference type="EMBL" id="KAK3912998.1"/>
    </source>
</evidence>
<organism evidence="1 2">
    <name type="scientific">Frankliniella fusca</name>
    <dbReference type="NCBI Taxonomy" id="407009"/>
    <lineage>
        <taxon>Eukaryota</taxon>
        <taxon>Metazoa</taxon>
        <taxon>Ecdysozoa</taxon>
        <taxon>Arthropoda</taxon>
        <taxon>Hexapoda</taxon>
        <taxon>Insecta</taxon>
        <taxon>Pterygota</taxon>
        <taxon>Neoptera</taxon>
        <taxon>Paraneoptera</taxon>
        <taxon>Thysanoptera</taxon>
        <taxon>Terebrantia</taxon>
        <taxon>Thripoidea</taxon>
        <taxon>Thripidae</taxon>
        <taxon>Frankliniella</taxon>
    </lineage>
</organism>
<proteinExistence type="predicted"/>
<dbReference type="AlphaFoldDB" id="A0AAE1H1W4"/>
<evidence type="ECO:0000313" key="2">
    <source>
        <dbReference type="Proteomes" id="UP001219518"/>
    </source>
</evidence>
<sequence length="67" mass="7642">MLNTFVCYRCRAPRQLTLGQAIPWHLLINTTSLNVIIFPMPSYALKTLTITCVNLPMMSAQHTYSKN</sequence>
<name>A0AAE1H1W4_9NEOP</name>
<protein>
    <submittedName>
        <fullName evidence="1">Nischarin</fullName>
    </submittedName>
</protein>
<reference evidence="1" key="2">
    <citation type="journal article" date="2023" name="BMC Genomics">
        <title>Pest status, molecular evolution, and epigenetic factors derived from the genome assembly of Frankliniella fusca, a thysanopteran phytovirus vector.</title>
        <authorList>
            <person name="Catto M.A."/>
            <person name="Labadie P.E."/>
            <person name="Jacobson A.L."/>
            <person name="Kennedy G.G."/>
            <person name="Srinivasan R."/>
            <person name="Hunt B.G."/>
        </authorList>
    </citation>
    <scope>NUCLEOTIDE SEQUENCE</scope>
    <source>
        <strain evidence="1">PL_HMW_Pooled</strain>
    </source>
</reference>
<dbReference type="EMBL" id="JAHWGI010000307">
    <property type="protein sequence ID" value="KAK3912998.1"/>
    <property type="molecule type" value="Genomic_DNA"/>
</dbReference>
<comment type="caution">
    <text evidence="1">The sequence shown here is derived from an EMBL/GenBank/DDBJ whole genome shotgun (WGS) entry which is preliminary data.</text>
</comment>
<keyword evidence="2" id="KW-1185">Reference proteome</keyword>